<dbReference type="EMBL" id="CAJVCH010012641">
    <property type="protein sequence ID" value="CAG7673150.1"/>
    <property type="molecule type" value="Genomic_DNA"/>
</dbReference>
<dbReference type="PANTHER" id="PTHR47772">
    <property type="entry name" value="ZINC FINGER PROTEIN 200"/>
    <property type="match status" value="1"/>
</dbReference>
<evidence type="ECO:0000256" key="1">
    <source>
        <dbReference type="ARBA" id="ARBA00004123"/>
    </source>
</evidence>
<proteinExistence type="predicted"/>
<keyword evidence="5" id="KW-0862">Zinc</keyword>
<dbReference type="GO" id="GO:0005634">
    <property type="term" value="C:nucleus"/>
    <property type="evidence" value="ECO:0007669"/>
    <property type="project" value="UniProtKB-SubCell"/>
</dbReference>
<keyword evidence="3" id="KW-0677">Repeat</keyword>
<keyword evidence="7" id="KW-0804">Transcription</keyword>
<reference evidence="11" key="1">
    <citation type="submission" date="2021-06" db="EMBL/GenBank/DDBJ databases">
        <authorList>
            <person name="Hodson N. C."/>
            <person name="Mongue J. A."/>
            <person name="Jaron S. K."/>
        </authorList>
    </citation>
    <scope>NUCLEOTIDE SEQUENCE</scope>
</reference>
<evidence type="ECO:0000256" key="3">
    <source>
        <dbReference type="ARBA" id="ARBA00022737"/>
    </source>
</evidence>
<comment type="subcellular location">
    <subcellularLocation>
        <location evidence="1">Nucleus</location>
    </subcellularLocation>
</comment>
<evidence type="ECO:0000313" key="11">
    <source>
        <dbReference type="EMBL" id="CAG7673150.1"/>
    </source>
</evidence>
<keyword evidence="6" id="KW-0805">Transcription regulation</keyword>
<dbReference type="SMART" id="SM00355">
    <property type="entry name" value="ZnF_C2H2"/>
    <property type="match status" value="5"/>
</dbReference>
<dbReference type="Proteomes" id="UP000708208">
    <property type="component" value="Unassembled WGS sequence"/>
</dbReference>
<evidence type="ECO:0000256" key="6">
    <source>
        <dbReference type="ARBA" id="ARBA00023015"/>
    </source>
</evidence>
<sequence length="320" mass="36408">MEVHIRRHIGEKPFACGDCHLTFSFESSVITHQKANRCSKNFKSFNQASSLIAVGPTRGRNSISGSDKIFVNFKKRGISVNNEKAESVRQKFDLLFQKFRILENGSATRFPDNSELGGITQFTKFIRIPALLPKDVLMKLAIPVDNPKPNNQFTVPQKDPTTAQVYNCGLCSRSFSKFWGLERHIRIHTKERPFACSLCSFTTAWEENLPRHHWTFHSSSVDCQDAQSQKIRREPLNLTSSEIFERIKNSGALKSSGILSNEIVCEFCDAKVSTAFKLLDHLRHHTGQTLYKCTQSGCKFKTLDKKLYDCHQCDHVECIS</sequence>
<dbReference type="OrthoDB" id="6436001at2759"/>
<protein>
    <recommendedName>
        <fullName evidence="10">C2H2-type domain-containing protein</fullName>
    </recommendedName>
</protein>
<name>A0A8J2J0V8_9HEXA</name>
<gene>
    <name evidence="11" type="ORF">AFUS01_LOCUS2212</name>
</gene>
<dbReference type="PROSITE" id="PS50157">
    <property type="entry name" value="ZINC_FINGER_C2H2_2"/>
    <property type="match status" value="2"/>
</dbReference>
<comment type="caution">
    <text evidence="11">The sequence shown here is derived from an EMBL/GenBank/DDBJ whole genome shotgun (WGS) entry which is preliminary data.</text>
</comment>
<dbReference type="PANTHER" id="PTHR47772:SF1">
    <property type="entry name" value="ZINC FINGER PROTEIN 200"/>
    <property type="match status" value="1"/>
</dbReference>
<accession>A0A8J2J0V8</accession>
<keyword evidence="4 9" id="KW-0863">Zinc-finger</keyword>
<feature type="domain" description="C2H2-type" evidence="10">
    <location>
        <begin position="166"/>
        <end position="193"/>
    </location>
</feature>
<evidence type="ECO:0000313" key="12">
    <source>
        <dbReference type="Proteomes" id="UP000708208"/>
    </source>
</evidence>
<dbReference type="InterPro" id="IPR050636">
    <property type="entry name" value="C2H2-ZF_domain-containing"/>
</dbReference>
<organism evidence="11 12">
    <name type="scientific">Allacma fusca</name>
    <dbReference type="NCBI Taxonomy" id="39272"/>
    <lineage>
        <taxon>Eukaryota</taxon>
        <taxon>Metazoa</taxon>
        <taxon>Ecdysozoa</taxon>
        <taxon>Arthropoda</taxon>
        <taxon>Hexapoda</taxon>
        <taxon>Collembola</taxon>
        <taxon>Symphypleona</taxon>
        <taxon>Sminthuridae</taxon>
        <taxon>Allacma</taxon>
    </lineage>
</organism>
<keyword evidence="12" id="KW-1185">Reference proteome</keyword>
<keyword evidence="8" id="KW-0539">Nucleus</keyword>
<keyword evidence="2" id="KW-0479">Metal-binding</keyword>
<evidence type="ECO:0000256" key="8">
    <source>
        <dbReference type="ARBA" id="ARBA00023242"/>
    </source>
</evidence>
<evidence type="ECO:0000256" key="2">
    <source>
        <dbReference type="ARBA" id="ARBA00022723"/>
    </source>
</evidence>
<dbReference type="PROSITE" id="PS00028">
    <property type="entry name" value="ZINC_FINGER_C2H2_1"/>
    <property type="match status" value="2"/>
</dbReference>
<feature type="domain" description="C2H2-type" evidence="10">
    <location>
        <begin position="263"/>
        <end position="290"/>
    </location>
</feature>
<dbReference type="GO" id="GO:0008270">
    <property type="term" value="F:zinc ion binding"/>
    <property type="evidence" value="ECO:0007669"/>
    <property type="project" value="UniProtKB-KW"/>
</dbReference>
<evidence type="ECO:0000256" key="9">
    <source>
        <dbReference type="PROSITE-ProRule" id="PRU00042"/>
    </source>
</evidence>
<dbReference type="AlphaFoldDB" id="A0A8J2J0V8"/>
<evidence type="ECO:0000259" key="10">
    <source>
        <dbReference type="PROSITE" id="PS50157"/>
    </source>
</evidence>
<evidence type="ECO:0000256" key="7">
    <source>
        <dbReference type="ARBA" id="ARBA00023163"/>
    </source>
</evidence>
<dbReference type="InterPro" id="IPR013087">
    <property type="entry name" value="Znf_C2H2_type"/>
</dbReference>
<evidence type="ECO:0000256" key="5">
    <source>
        <dbReference type="ARBA" id="ARBA00022833"/>
    </source>
</evidence>
<evidence type="ECO:0000256" key="4">
    <source>
        <dbReference type="ARBA" id="ARBA00022771"/>
    </source>
</evidence>